<dbReference type="EMBL" id="UINC01170945">
    <property type="protein sequence ID" value="SVD75244.1"/>
    <property type="molecule type" value="Genomic_DNA"/>
</dbReference>
<name>A0A382XWF9_9ZZZZ</name>
<feature type="non-terminal residue" evidence="1">
    <location>
        <position position="51"/>
    </location>
</feature>
<evidence type="ECO:0000313" key="1">
    <source>
        <dbReference type="EMBL" id="SVD75244.1"/>
    </source>
</evidence>
<protein>
    <submittedName>
        <fullName evidence="1">Uncharacterized protein</fullName>
    </submittedName>
</protein>
<gene>
    <name evidence="1" type="ORF">METZ01_LOCUS428098</name>
</gene>
<organism evidence="1">
    <name type="scientific">marine metagenome</name>
    <dbReference type="NCBI Taxonomy" id="408172"/>
    <lineage>
        <taxon>unclassified sequences</taxon>
        <taxon>metagenomes</taxon>
        <taxon>ecological metagenomes</taxon>
    </lineage>
</organism>
<proteinExistence type="predicted"/>
<reference evidence="1" key="1">
    <citation type="submission" date="2018-05" db="EMBL/GenBank/DDBJ databases">
        <authorList>
            <person name="Lanie J.A."/>
            <person name="Ng W.-L."/>
            <person name="Kazmierczak K.M."/>
            <person name="Andrzejewski T.M."/>
            <person name="Davidsen T.M."/>
            <person name="Wayne K.J."/>
            <person name="Tettelin H."/>
            <person name="Glass J.I."/>
            <person name="Rusch D."/>
            <person name="Podicherti R."/>
            <person name="Tsui H.-C.T."/>
            <person name="Winkler M.E."/>
        </authorList>
    </citation>
    <scope>NUCLEOTIDE SEQUENCE</scope>
</reference>
<sequence>MKRNLNQKLINLIEYYNLINANFLLSNRSLKRTTENTTLAFSGNKQEKLTK</sequence>
<dbReference type="AlphaFoldDB" id="A0A382XWF9"/>
<accession>A0A382XWF9</accession>